<evidence type="ECO:0000313" key="2">
    <source>
        <dbReference type="EMBL" id="POO03308.1"/>
    </source>
</evidence>
<dbReference type="PANTHER" id="PTHR33133">
    <property type="entry name" value="OS08G0107100 PROTEIN-RELATED"/>
    <property type="match status" value="1"/>
</dbReference>
<protein>
    <submittedName>
        <fullName evidence="2">Transmembrane protein</fullName>
    </submittedName>
</protein>
<name>A0A2P5FZS7_TREOI</name>
<dbReference type="EMBL" id="JXTC01000002">
    <property type="protein sequence ID" value="POO03308.1"/>
    <property type="molecule type" value="Genomic_DNA"/>
</dbReference>
<feature type="transmembrane region" description="Helical" evidence="1">
    <location>
        <begin position="262"/>
        <end position="291"/>
    </location>
</feature>
<dbReference type="AlphaFoldDB" id="A0A2P5FZS7"/>
<dbReference type="PANTHER" id="PTHR33133:SF1">
    <property type="entry name" value="EXPRESSED PROTEIN-RELATED"/>
    <property type="match status" value="1"/>
</dbReference>
<dbReference type="FunCoup" id="A0A2P5FZS7">
    <property type="interactions" value="49"/>
</dbReference>
<feature type="transmembrane region" description="Helical" evidence="1">
    <location>
        <begin position="231"/>
        <end position="250"/>
    </location>
</feature>
<keyword evidence="1 2" id="KW-0812">Transmembrane</keyword>
<dbReference type="InParanoid" id="A0A2P5FZS7"/>
<sequence>MEIYDTFFGFVRILKESYKIFSKNGKLIPSITLLFLFLSSIFLLSNIFSIKPYITDFVVNLTSMLLTPSSSDFANLITPMKYDLRIFAGIEWLFVFANTAASLLFATAAILSSSAKYVGKNEYLLDLKGLLSWIGKTWKRPFITLFYTTLLDLGYVFFVLAFLVPFVLTFGHELLGNLSVFSISIIALLAALFYLYLAIVWTLAMVVSVLEEKSGIQALGRAEQLVEGMKIKGFLLKLVFGALYYVLLQLLRITTSGKKSTATIVCIWLLVVNSVCFVKMFSLTVFTIFYYECKKTHGEEVSETQGRVEYNKAASDMPLIINSNIR</sequence>
<accession>A0A2P5FZS7</accession>
<keyword evidence="3" id="KW-1185">Reference proteome</keyword>
<feature type="transmembrane region" description="Helical" evidence="1">
    <location>
        <begin position="27"/>
        <end position="48"/>
    </location>
</feature>
<feature type="transmembrane region" description="Helical" evidence="1">
    <location>
        <begin position="86"/>
        <end position="111"/>
    </location>
</feature>
<proteinExistence type="predicted"/>
<feature type="transmembrane region" description="Helical" evidence="1">
    <location>
        <begin position="145"/>
        <end position="168"/>
    </location>
</feature>
<comment type="caution">
    <text evidence="2">The sequence shown here is derived from an EMBL/GenBank/DDBJ whole genome shotgun (WGS) entry which is preliminary data.</text>
</comment>
<feature type="transmembrane region" description="Helical" evidence="1">
    <location>
        <begin position="180"/>
        <end position="210"/>
    </location>
</feature>
<keyword evidence="1" id="KW-0472">Membrane</keyword>
<evidence type="ECO:0000256" key="1">
    <source>
        <dbReference type="SAM" id="Phobius"/>
    </source>
</evidence>
<organism evidence="2 3">
    <name type="scientific">Trema orientale</name>
    <name type="common">Charcoal tree</name>
    <name type="synonym">Celtis orientalis</name>
    <dbReference type="NCBI Taxonomy" id="63057"/>
    <lineage>
        <taxon>Eukaryota</taxon>
        <taxon>Viridiplantae</taxon>
        <taxon>Streptophyta</taxon>
        <taxon>Embryophyta</taxon>
        <taxon>Tracheophyta</taxon>
        <taxon>Spermatophyta</taxon>
        <taxon>Magnoliopsida</taxon>
        <taxon>eudicotyledons</taxon>
        <taxon>Gunneridae</taxon>
        <taxon>Pentapetalae</taxon>
        <taxon>rosids</taxon>
        <taxon>fabids</taxon>
        <taxon>Rosales</taxon>
        <taxon>Cannabaceae</taxon>
        <taxon>Trema</taxon>
    </lineage>
</organism>
<gene>
    <name evidence="2" type="ORF">TorRG33x02_005130</name>
</gene>
<dbReference type="OrthoDB" id="777403at2759"/>
<keyword evidence="1" id="KW-1133">Transmembrane helix</keyword>
<reference evidence="3" key="1">
    <citation type="submission" date="2016-06" db="EMBL/GenBank/DDBJ databases">
        <title>Parallel loss of symbiosis genes in relatives of nitrogen-fixing non-legume Parasponia.</title>
        <authorList>
            <person name="Van Velzen R."/>
            <person name="Holmer R."/>
            <person name="Bu F."/>
            <person name="Rutten L."/>
            <person name="Van Zeijl A."/>
            <person name="Liu W."/>
            <person name="Santuari L."/>
            <person name="Cao Q."/>
            <person name="Sharma T."/>
            <person name="Shen D."/>
            <person name="Roswanjaya Y."/>
            <person name="Wardhani T."/>
            <person name="Kalhor M.S."/>
            <person name="Jansen J."/>
            <person name="Van den Hoogen J."/>
            <person name="Gungor B."/>
            <person name="Hartog M."/>
            <person name="Hontelez J."/>
            <person name="Verver J."/>
            <person name="Yang W.-C."/>
            <person name="Schijlen E."/>
            <person name="Repin R."/>
            <person name="Schilthuizen M."/>
            <person name="Schranz E."/>
            <person name="Heidstra R."/>
            <person name="Miyata K."/>
            <person name="Fedorova E."/>
            <person name="Kohlen W."/>
            <person name="Bisseling T."/>
            <person name="Smit S."/>
            <person name="Geurts R."/>
        </authorList>
    </citation>
    <scope>NUCLEOTIDE SEQUENCE [LARGE SCALE GENOMIC DNA]</scope>
    <source>
        <strain evidence="3">cv. RG33-2</strain>
    </source>
</reference>
<dbReference type="Proteomes" id="UP000237000">
    <property type="component" value="Unassembled WGS sequence"/>
</dbReference>
<evidence type="ECO:0000313" key="3">
    <source>
        <dbReference type="Proteomes" id="UP000237000"/>
    </source>
</evidence>
<dbReference type="STRING" id="63057.A0A2P5FZS7"/>